<name>A0A0L8BFG3_ENSAD</name>
<dbReference type="AlphaFoldDB" id="A0A0L8BFG3"/>
<feature type="transmembrane region" description="Helical" evidence="1">
    <location>
        <begin position="12"/>
        <end position="30"/>
    </location>
</feature>
<evidence type="ECO:0000313" key="3">
    <source>
        <dbReference type="Proteomes" id="UP000037425"/>
    </source>
</evidence>
<dbReference type="Proteomes" id="UP000037425">
    <property type="component" value="Unassembled WGS sequence"/>
</dbReference>
<keyword evidence="1" id="KW-0812">Transmembrane</keyword>
<comment type="caution">
    <text evidence="2">The sequence shown here is derived from an EMBL/GenBank/DDBJ whole genome shotgun (WGS) entry which is preliminary data.</text>
</comment>
<keyword evidence="1" id="KW-0472">Membrane</keyword>
<keyword evidence="1" id="KW-1133">Transmembrane helix</keyword>
<sequence length="105" mass="11177">MGSIGFNSQTAALSICAVTAVAAILYVASYPSLPWNDVPLPEIAPASGTSTASPPKFEIVFSDGDRSLMVYGGYVYIVRLGDKLPDGRWAIGFEKREGSWSAMTL</sequence>
<protein>
    <submittedName>
        <fullName evidence="2">Uncharacterized protein</fullName>
    </submittedName>
</protein>
<evidence type="ECO:0000313" key="2">
    <source>
        <dbReference type="EMBL" id="KOF13369.1"/>
    </source>
</evidence>
<proteinExistence type="predicted"/>
<gene>
    <name evidence="2" type="ORF">AC244_31725</name>
</gene>
<accession>A0A0L8BFG3</accession>
<dbReference type="EMBL" id="LGAP01000039">
    <property type="protein sequence ID" value="KOF13369.1"/>
    <property type="molecule type" value="Genomic_DNA"/>
</dbReference>
<organism evidence="2 3">
    <name type="scientific">Ensifer adhaerens</name>
    <name type="common">Sinorhizobium morelense</name>
    <dbReference type="NCBI Taxonomy" id="106592"/>
    <lineage>
        <taxon>Bacteria</taxon>
        <taxon>Pseudomonadati</taxon>
        <taxon>Pseudomonadota</taxon>
        <taxon>Alphaproteobacteria</taxon>
        <taxon>Hyphomicrobiales</taxon>
        <taxon>Rhizobiaceae</taxon>
        <taxon>Sinorhizobium/Ensifer group</taxon>
        <taxon>Ensifer</taxon>
    </lineage>
</organism>
<reference evidence="3" key="1">
    <citation type="submission" date="2015-07" db="EMBL/GenBank/DDBJ databases">
        <title>Whole genome sequence of an Ensifer adhaerens strain isolated from a cave pool in the Wind Cave National Park.</title>
        <authorList>
            <person name="Eng W.W.H."/>
            <person name="Gan H.M."/>
            <person name="Barton H.A."/>
            <person name="Savka M.A."/>
        </authorList>
    </citation>
    <scope>NUCLEOTIDE SEQUENCE [LARGE SCALE GENOMIC DNA]</scope>
    <source>
        <strain evidence="3">SD006</strain>
    </source>
</reference>
<evidence type="ECO:0000256" key="1">
    <source>
        <dbReference type="SAM" id="Phobius"/>
    </source>
</evidence>
<dbReference type="PATRIC" id="fig|106592.7.peg.5545"/>